<dbReference type="Pfam" id="PF12328">
    <property type="entry name" value="Rpp20"/>
    <property type="match status" value="1"/>
</dbReference>
<evidence type="ECO:0000256" key="3">
    <source>
        <dbReference type="ARBA" id="ARBA00023242"/>
    </source>
</evidence>
<dbReference type="InterPro" id="IPR020241">
    <property type="entry name" value="RNase_P/MRP_Pop7_fungi"/>
</dbReference>
<dbReference type="Proteomes" id="UP000272025">
    <property type="component" value="Unassembled WGS sequence"/>
</dbReference>
<dbReference type="GO" id="GO:0034965">
    <property type="term" value="P:intronic box C/D snoRNA processing"/>
    <property type="evidence" value="ECO:0007669"/>
    <property type="project" value="TreeGrafter"/>
</dbReference>
<dbReference type="GO" id="GO:0000294">
    <property type="term" value="P:nuclear-transcribed mRNA catabolic process, RNase MRP-dependent"/>
    <property type="evidence" value="ECO:0007669"/>
    <property type="project" value="TreeGrafter"/>
</dbReference>
<sequence>MAPTNRPVEQSPAQASLGSSKNQSAPQINKLPKLPEGFKIQKRALPRRQQPASSKSHLVYVSTSTPFMAIVNRVRKRLDKSLQGRAPSTRGMNLAQRVEMLHRDGGTRGGNADGSAKCEVIVLGTGKAVEKTLQVASWFMAQGDCLVQVRTKTVGTVDDVVVEGDEFGGDDARVRKMSCLEVVVTLK</sequence>
<evidence type="ECO:0000256" key="1">
    <source>
        <dbReference type="ARBA" id="ARBA00004123"/>
    </source>
</evidence>
<keyword evidence="3" id="KW-0539">Nucleus</keyword>
<keyword evidence="2" id="KW-0819">tRNA processing</keyword>
<dbReference type="GO" id="GO:0003723">
    <property type="term" value="F:RNA binding"/>
    <property type="evidence" value="ECO:0007669"/>
    <property type="project" value="TreeGrafter"/>
</dbReference>
<name>A0A3N2Q2X7_SODAK</name>
<reference evidence="5 6" key="1">
    <citation type="journal article" date="2018" name="Mol. Ecol.">
        <title>The obligate alkalophilic soda-lake fungus Sodiomyces alkalinus has shifted to a protein diet.</title>
        <authorList>
            <person name="Grum-Grzhimaylo A.A."/>
            <person name="Falkoski D.L."/>
            <person name="van den Heuvel J."/>
            <person name="Valero-Jimenez C.A."/>
            <person name="Min B."/>
            <person name="Choi I.G."/>
            <person name="Lipzen A."/>
            <person name="Daum C.G."/>
            <person name="Aanen D.K."/>
            <person name="Tsang A."/>
            <person name="Henrissat B."/>
            <person name="Bilanenko E.N."/>
            <person name="de Vries R.P."/>
            <person name="van Kan J.A.L."/>
            <person name="Grigoriev I.V."/>
            <person name="Debets A.J.M."/>
        </authorList>
    </citation>
    <scope>NUCLEOTIDE SEQUENCE [LARGE SCALE GENOMIC DNA]</scope>
    <source>
        <strain evidence="5 6">F11</strain>
    </source>
</reference>
<dbReference type="Gene3D" id="3.30.110.20">
    <property type="entry name" value="Alba-like domain"/>
    <property type="match status" value="1"/>
</dbReference>
<dbReference type="PANTHER" id="PTHR28256">
    <property type="entry name" value="RIBONUCLEASES P/MRP PROTEIN SUBUNIT POP7"/>
    <property type="match status" value="1"/>
</dbReference>
<comment type="subcellular location">
    <subcellularLocation>
        <location evidence="1">Nucleus</location>
    </subcellularLocation>
</comment>
<evidence type="ECO:0000313" key="5">
    <source>
        <dbReference type="EMBL" id="ROT41028.1"/>
    </source>
</evidence>
<dbReference type="EMBL" id="ML119052">
    <property type="protein sequence ID" value="ROT41028.1"/>
    <property type="molecule type" value="Genomic_DNA"/>
</dbReference>
<dbReference type="PANTHER" id="PTHR28256:SF1">
    <property type="entry name" value="RIBONUCLEASES P_MRP PROTEIN SUBUNIT POP7"/>
    <property type="match status" value="1"/>
</dbReference>
<evidence type="ECO:0000313" key="6">
    <source>
        <dbReference type="Proteomes" id="UP000272025"/>
    </source>
</evidence>
<protein>
    <submittedName>
        <fullName evidence="5">Uncharacterized protein</fullName>
    </submittedName>
</protein>
<dbReference type="InterPro" id="IPR014612">
    <property type="entry name" value="Pop7/Rpp20"/>
</dbReference>
<gene>
    <name evidence="5" type="ORF">SODALDRAFT_322248</name>
</gene>
<dbReference type="InterPro" id="IPR036882">
    <property type="entry name" value="Alba-like_dom_sf"/>
</dbReference>
<organism evidence="5 6">
    <name type="scientific">Sodiomyces alkalinus (strain CBS 110278 / VKM F-3762 / F11)</name>
    <name type="common">Alkaliphilic filamentous fungus</name>
    <dbReference type="NCBI Taxonomy" id="1314773"/>
    <lineage>
        <taxon>Eukaryota</taxon>
        <taxon>Fungi</taxon>
        <taxon>Dikarya</taxon>
        <taxon>Ascomycota</taxon>
        <taxon>Pezizomycotina</taxon>
        <taxon>Sordariomycetes</taxon>
        <taxon>Hypocreomycetidae</taxon>
        <taxon>Glomerellales</taxon>
        <taxon>Plectosphaerellaceae</taxon>
        <taxon>Sodiomyces</taxon>
    </lineage>
</organism>
<keyword evidence="6" id="KW-1185">Reference proteome</keyword>
<dbReference type="GO" id="GO:0006364">
    <property type="term" value="P:rRNA processing"/>
    <property type="evidence" value="ECO:0007669"/>
    <property type="project" value="TreeGrafter"/>
</dbReference>
<dbReference type="GO" id="GO:0005655">
    <property type="term" value="C:nucleolar ribonuclease P complex"/>
    <property type="evidence" value="ECO:0007669"/>
    <property type="project" value="InterPro"/>
</dbReference>
<feature type="compositionally biased region" description="Polar residues" evidence="4">
    <location>
        <begin position="7"/>
        <end position="27"/>
    </location>
</feature>
<feature type="region of interest" description="Disordered" evidence="4">
    <location>
        <begin position="1"/>
        <end position="35"/>
    </location>
</feature>
<evidence type="ECO:0000256" key="2">
    <source>
        <dbReference type="ARBA" id="ARBA00022694"/>
    </source>
</evidence>
<proteinExistence type="predicted"/>
<accession>A0A3N2Q2X7</accession>
<dbReference type="GO" id="GO:0001682">
    <property type="term" value="P:tRNA 5'-leader removal"/>
    <property type="evidence" value="ECO:0007669"/>
    <property type="project" value="InterPro"/>
</dbReference>
<dbReference type="GO" id="GO:0004526">
    <property type="term" value="F:ribonuclease P activity"/>
    <property type="evidence" value="ECO:0007669"/>
    <property type="project" value="TreeGrafter"/>
</dbReference>
<dbReference type="GeneID" id="39578179"/>
<dbReference type="GO" id="GO:0000172">
    <property type="term" value="C:ribonuclease MRP complex"/>
    <property type="evidence" value="ECO:0007669"/>
    <property type="project" value="InterPro"/>
</dbReference>
<dbReference type="OrthoDB" id="5416589at2759"/>
<dbReference type="RefSeq" id="XP_028468834.1">
    <property type="nucleotide sequence ID" value="XM_028609701.1"/>
</dbReference>
<evidence type="ECO:0000256" key="4">
    <source>
        <dbReference type="SAM" id="MobiDB-lite"/>
    </source>
</evidence>
<dbReference type="STRING" id="1314773.A0A3N2Q2X7"/>
<dbReference type="GO" id="GO:0000171">
    <property type="term" value="F:ribonuclease MRP activity"/>
    <property type="evidence" value="ECO:0007669"/>
    <property type="project" value="TreeGrafter"/>
</dbReference>
<dbReference type="AlphaFoldDB" id="A0A3N2Q2X7"/>